<reference evidence="10 11" key="1">
    <citation type="submission" date="2017-04" db="EMBL/GenBank/DDBJ databases">
        <authorList>
            <person name="Afonso C.L."/>
            <person name="Miller P.J."/>
            <person name="Scott M.A."/>
            <person name="Spackman E."/>
            <person name="Goraichik I."/>
            <person name="Dimitrov K.M."/>
            <person name="Suarez D.L."/>
            <person name="Swayne D.E."/>
        </authorList>
    </citation>
    <scope>NUCLEOTIDE SEQUENCE [LARGE SCALE GENOMIC DNA]</scope>
    <source>
        <strain evidence="10 11">DSM 43828</strain>
    </source>
</reference>
<evidence type="ECO:0000256" key="7">
    <source>
        <dbReference type="SAM" id="Phobius"/>
    </source>
</evidence>
<feature type="domain" description="MacB-like periplasmic core" evidence="9">
    <location>
        <begin position="25"/>
        <end position="240"/>
    </location>
</feature>
<feature type="transmembrane region" description="Helical" evidence="7">
    <location>
        <begin position="278"/>
        <end position="304"/>
    </location>
</feature>
<evidence type="ECO:0000256" key="5">
    <source>
        <dbReference type="ARBA" id="ARBA00023136"/>
    </source>
</evidence>
<sequence>MRISGALDLISEVAASLRARPSRLVLTTIGTVVGTAAIVATLGLAATAGNHIVTRFDELAATEVVVVPARSSVPNEPPVNILPWDAAARIDRLNGVTAAGTLTKLDIGTRRVRTVELVDPQAAAVSQIPVVAASSGLLGAVRGTVGAGRWFDEGHNTRADRVAVLGKSAAEQLNVNRLDGMPAVFVGDELFTVIGLLDTTEREASLTGAVIVPDGAARAAFGVDRPAQIVVDTDIGAARQVAAETPFALAPATPELVATQVPADPQLVQARVASDVQALLLLLGAVSLVIGGVGIANITLVSVLERRAEIALRRSLGARRRQIAAQFLVESGATGLLGGVLGSALGVVTIVLVAWAKTWTPVLYPWLPVAGVAFGALIGLLAGTYPSIRAARLEPVAVLRGE</sequence>
<dbReference type="RefSeq" id="WP_084430339.1">
    <property type="nucleotide sequence ID" value="NZ_FWXV01000005.1"/>
</dbReference>
<dbReference type="InterPro" id="IPR050250">
    <property type="entry name" value="Macrolide_Exporter_MacB"/>
</dbReference>
<name>A0A1Y5XWC2_KIBAR</name>
<feature type="transmembrane region" description="Helical" evidence="7">
    <location>
        <begin position="362"/>
        <end position="382"/>
    </location>
</feature>
<evidence type="ECO:0000256" key="3">
    <source>
        <dbReference type="ARBA" id="ARBA00022692"/>
    </source>
</evidence>
<evidence type="ECO:0000256" key="6">
    <source>
        <dbReference type="ARBA" id="ARBA00038076"/>
    </source>
</evidence>
<keyword evidence="11" id="KW-1185">Reference proteome</keyword>
<comment type="similarity">
    <text evidence="6">Belongs to the ABC-4 integral membrane protein family.</text>
</comment>
<evidence type="ECO:0000256" key="2">
    <source>
        <dbReference type="ARBA" id="ARBA00022475"/>
    </source>
</evidence>
<dbReference type="Pfam" id="PF12704">
    <property type="entry name" value="MacB_PCD"/>
    <property type="match status" value="1"/>
</dbReference>
<protein>
    <submittedName>
        <fullName evidence="10">Putative ABC transport system permease protein</fullName>
    </submittedName>
</protein>
<dbReference type="GO" id="GO:0022857">
    <property type="term" value="F:transmembrane transporter activity"/>
    <property type="evidence" value="ECO:0007669"/>
    <property type="project" value="TreeGrafter"/>
</dbReference>
<keyword evidence="2" id="KW-1003">Cell membrane</keyword>
<accession>A0A1Y5XWC2</accession>
<dbReference type="OrthoDB" id="9780560at2"/>
<keyword evidence="5 7" id="KW-0472">Membrane</keyword>
<evidence type="ECO:0000313" key="11">
    <source>
        <dbReference type="Proteomes" id="UP000192674"/>
    </source>
</evidence>
<comment type="subcellular location">
    <subcellularLocation>
        <location evidence="1">Cell membrane</location>
        <topology evidence="1">Multi-pass membrane protein</topology>
    </subcellularLocation>
</comment>
<keyword evidence="4 7" id="KW-1133">Transmembrane helix</keyword>
<evidence type="ECO:0000256" key="1">
    <source>
        <dbReference type="ARBA" id="ARBA00004651"/>
    </source>
</evidence>
<dbReference type="EMBL" id="FWXV01000005">
    <property type="protein sequence ID" value="SMD19596.1"/>
    <property type="molecule type" value="Genomic_DNA"/>
</dbReference>
<feature type="transmembrane region" description="Helical" evidence="7">
    <location>
        <begin position="24"/>
        <end position="46"/>
    </location>
</feature>
<proteinExistence type="inferred from homology"/>
<evidence type="ECO:0000259" key="9">
    <source>
        <dbReference type="Pfam" id="PF12704"/>
    </source>
</evidence>
<dbReference type="AlphaFoldDB" id="A0A1Y5XWC2"/>
<dbReference type="InterPro" id="IPR025857">
    <property type="entry name" value="MacB_PCD"/>
</dbReference>
<dbReference type="GO" id="GO:0005886">
    <property type="term" value="C:plasma membrane"/>
    <property type="evidence" value="ECO:0007669"/>
    <property type="project" value="UniProtKB-SubCell"/>
</dbReference>
<evidence type="ECO:0000313" key="10">
    <source>
        <dbReference type="EMBL" id="SMD19596.1"/>
    </source>
</evidence>
<feature type="domain" description="ABC3 transporter permease C-terminal" evidence="8">
    <location>
        <begin position="282"/>
        <end position="395"/>
    </location>
</feature>
<dbReference type="PANTHER" id="PTHR30572">
    <property type="entry name" value="MEMBRANE COMPONENT OF TRANSPORTER-RELATED"/>
    <property type="match status" value="1"/>
</dbReference>
<gene>
    <name evidence="10" type="ORF">SAMN05661093_06212</name>
</gene>
<dbReference type="Pfam" id="PF02687">
    <property type="entry name" value="FtsX"/>
    <property type="match status" value="1"/>
</dbReference>
<dbReference type="PANTHER" id="PTHR30572:SF4">
    <property type="entry name" value="ABC TRANSPORTER PERMEASE YTRF"/>
    <property type="match status" value="1"/>
</dbReference>
<dbReference type="Proteomes" id="UP000192674">
    <property type="component" value="Unassembled WGS sequence"/>
</dbReference>
<organism evidence="10 11">
    <name type="scientific">Kibdelosporangium aridum</name>
    <dbReference type="NCBI Taxonomy" id="2030"/>
    <lineage>
        <taxon>Bacteria</taxon>
        <taxon>Bacillati</taxon>
        <taxon>Actinomycetota</taxon>
        <taxon>Actinomycetes</taxon>
        <taxon>Pseudonocardiales</taxon>
        <taxon>Pseudonocardiaceae</taxon>
        <taxon>Kibdelosporangium</taxon>
    </lineage>
</organism>
<keyword evidence="3 7" id="KW-0812">Transmembrane</keyword>
<feature type="transmembrane region" description="Helical" evidence="7">
    <location>
        <begin position="325"/>
        <end position="356"/>
    </location>
</feature>
<evidence type="ECO:0000259" key="8">
    <source>
        <dbReference type="Pfam" id="PF02687"/>
    </source>
</evidence>
<dbReference type="InterPro" id="IPR003838">
    <property type="entry name" value="ABC3_permease_C"/>
</dbReference>
<evidence type="ECO:0000256" key="4">
    <source>
        <dbReference type="ARBA" id="ARBA00022989"/>
    </source>
</evidence>